<feature type="active site" description="Proton acceptor" evidence="6">
    <location>
        <position position="337"/>
    </location>
</feature>
<feature type="domain" description="Thiolase N-terminal" evidence="8">
    <location>
        <begin position="4"/>
        <end position="251"/>
    </location>
</feature>
<dbReference type="RefSeq" id="WP_179659616.1">
    <property type="nucleotide sequence ID" value="NZ_JACBZR010000001.1"/>
</dbReference>
<feature type="active site" description="Acyl-thioester intermediate" evidence="6">
    <location>
        <position position="89"/>
    </location>
</feature>
<dbReference type="Pfam" id="PF00108">
    <property type="entry name" value="Thiolase_N"/>
    <property type="match status" value="1"/>
</dbReference>
<dbReference type="Proteomes" id="UP000564496">
    <property type="component" value="Unassembled WGS sequence"/>
</dbReference>
<dbReference type="PIRSF" id="PIRSF000429">
    <property type="entry name" value="Ac-CoA_Ac_transf"/>
    <property type="match status" value="1"/>
</dbReference>
<accession>A0A7Z0DPT8</accession>
<evidence type="ECO:0000256" key="4">
    <source>
        <dbReference type="ARBA" id="ARBA00023315"/>
    </source>
</evidence>
<evidence type="ECO:0000256" key="5">
    <source>
        <dbReference type="ARBA" id="ARBA00040529"/>
    </source>
</evidence>
<keyword evidence="11" id="KW-1185">Reference proteome</keyword>
<evidence type="ECO:0000256" key="6">
    <source>
        <dbReference type="PIRSR" id="PIRSR000429-1"/>
    </source>
</evidence>
<evidence type="ECO:0000259" key="9">
    <source>
        <dbReference type="Pfam" id="PF02803"/>
    </source>
</evidence>
<dbReference type="PANTHER" id="PTHR18919">
    <property type="entry name" value="ACETYL-COA C-ACYLTRANSFERASE"/>
    <property type="match status" value="1"/>
</dbReference>
<evidence type="ECO:0000256" key="7">
    <source>
        <dbReference type="RuleBase" id="RU003557"/>
    </source>
</evidence>
<proteinExistence type="inferred from homology"/>
<dbReference type="PROSITE" id="PS00099">
    <property type="entry name" value="THIOLASE_3"/>
    <property type="match status" value="1"/>
</dbReference>
<dbReference type="Gene3D" id="3.40.47.10">
    <property type="match status" value="1"/>
</dbReference>
<dbReference type="InterPro" id="IPR020613">
    <property type="entry name" value="Thiolase_CS"/>
</dbReference>
<dbReference type="GO" id="GO:0003985">
    <property type="term" value="F:acetyl-CoA C-acetyltransferase activity"/>
    <property type="evidence" value="ECO:0007669"/>
    <property type="project" value="UniProtKB-EC"/>
</dbReference>
<reference evidence="10 11" key="1">
    <citation type="submission" date="2020-07" db="EMBL/GenBank/DDBJ databases">
        <title>Sequencing the genomes of 1000 actinobacteria strains.</title>
        <authorList>
            <person name="Klenk H.-P."/>
        </authorList>
    </citation>
    <scope>NUCLEOTIDE SEQUENCE [LARGE SCALE GENOMIC DNA]</scope>
    <source>
        <strain evidence="10 11">DSM 26487</strain>
    </source>
</reference>
<feature type="domain" description="Thiolase C-terminal" evidence="9">
    <location>
        <begin position="258"/>
        <end position="379"/>
    </location>
</feature>
<evidence type="ECO:0000256" key="2">
    <source>
        <dbReference type="ARBA" id="ARBA00012705"/>
    </source>
</evidence>
<keyword evidence="4 7" id="KW-0012">Acyltransferase</keyword>
<feature type="active site" description="Proton acceptor" evidence="6">
    <location>
        <position position="367"/>
    </location>
</feature>
<dbReference type="AlphaFoldDB" id="A0A7Z0DPT8"/>
<dbReference type="CDD" id="cd00751">
    <property type="entry name" value="thiolase"/>
    <property type="match status" value="1"/>
</dbReference>
<organism evidence="10 11">
    <name type="scientific">Nocardioides panzhihuensis</name>
    <dbReference type="NCBI Taxonomy" id="860243"/>
    <lineage>
        <taxon>Bacteria</taxon>
        <taxon>Bacillati</taxon>
        <taxon>Actinomycetota</taxon>
        <taxon>Actinomycetes</taxon>
        <taxon>Propionibacteriales</taxon>
        <taxon>Nocardioidaceae</taxon>
        <taxon>Nocardioides</taxon>
    </lineage>
</organism>
<dbReference type="InterPro" id="IPR020617">
    <property type="entry name" value="Thiolase_C"/>
</dbReference>
<gene>
    <name evidence="10" type="ORF">BJ988_003936</name>
</gene>
<evidence type="ECO:0000256" key="3">
    <source>
        <dbReference type="ARBA" id="ARBA00022679"/>
    </source>
</evidence>
<dbReference type="InterPro" id="IPR002155">
    <property type="entry name" value="Thiolase"/>
</dbReference>
<dbReference type="SUPFAM" id="SSF53901">
    <property type="entry name" value="Thiolase-like"/>
    <property type="match status" value="2"/>
</dbReference>
<dbReference type="Pfam" id="PF02803">
    <property type="entry name" value="Thiolase_C"/>
    <property type="match status" value="1"/>
</dbReference>
<dbReference type="EC" id="2.3.1.9" evidence="2"/>
<evidence type="ECO:0000259" key="8">
    <source>
        <dbReference type="Pfam" id="PF00108"/>
    </source>
</evidence>
<dbReference type="EMBL" id="JACBZR010000001">
    <property type="protein sequence ID" value="NYI79288.1"/>
    <property type="molecule type" value="Genomic_DNA"/>
</dbReference>
<evidence type="ECO:0000313" key="11">
    <source>
        <dbReference type="Proteomes" id="UP000564496"/>
    </source>
</evidence>
<dbReference type="PROSITE" id="PS00737">
    <property type="entry name" value="THIOLASE_2"/>
    <property type="match status" value="1"/>
</dbReference>
<keyword evidence="3 7" id="KW-0808">Transferase</keyword>
<comment type="caution">
    <text evidence="10">The sequence shown here is derived from an EMBL/GenBank/DDBJ whole genome shotgun (WGS) entry which is preliminary data.</text>
</comment>
<name>A0A7Z0DPT8_9ACTN</name>
<dbReference type="InterPro" id="IPR020616">
    <property type="entry name" value="Thiolase_N"/>
</dbReference>
<dbReference type="NCBIfam" id="TIGR01930">
    <property type="entry name" value="AcCoA-C-Actrans"/>
    <property type="match status" value="1"/>
</dbReference>
<sequence>MTRVAIVSGVRTPIAKKDKAYRDVHPVDLLATSFDGALAAAGIDPANVDMGLAGATGQVGGQAQNIGRNAWLSSGLPMTVPISTLDAQCPSSQLATHLGVASIMAGDASVVITGGVESLTRVPTGIAGTVGEDGPISQSLHAHWDMPHQGEAAERAADKYGITREACDEYGVRSHLAAHAAWERGAFDDETVPVTVDGTVLLNRDEGIRPDSSVEKAGKLPSVYRPDGVNNAANSSQLSDGSAAMILASEEACARFGLTPLAWIRSTTFVGNDPDIIFDGPNDATAKILDRTGLTLDQMKLIDVHEAYAVPVLIWQEHFGVSLDRVNLGGGAISIGHPFGATGARQLLHLAHALRAAGGGIGLSTMCGGGGIATATIIESA</sequence>
<protein>
    <recommendedName>
        <fullName evidence="5">Probable acetyl-CoA acetyltransferase</fullName>
        <ecNumber evidence="2">2.3.1.9</ecNumber>
    </recommendedName>
</protein>
<dbReference type="InterPro" id="IPR020610">
    <property type="entry name" value="Thiolase_AS"/>
</dbReference>
<dbReference type="PANTHER" id="PTHR18919:SF107">
    <property type="entry name" value="ACETYL-COA ACETYLTRANSFERASE, CYTOSOLIC"/>
    <property type="match status" value="1"/>
</dbReference>
<comment type="similarity">
    <text evidence="1 7">Belongs to the thiolase-like superfamily. Thiolase family.</text>
</comment>
<dbReference type="InterPro" id="IPR016039">
    <property type="entry name" value="Thiolase-like"/>
</dbReference>
<evidence type="ECO:0000313" key="10">
    <source>
        <dbReference type="EMBL" id="NYI79288.1"/>
    </source>
</evidence>
<evidence type="ECO:0000256" key="1">
    <source>
        <dbReference type="ARBA" id="ARBA00010982"/>
    </source>
</evidence>